<dbReference type="GO" id="GO:0004368">
    <property type="term" value="F:glycerol-3-phosphate dehydrogenase (quinone) activity"/>
    <property type="evidence" value="ECO:0007669"/>
    <property type="project" value="InterPro"/>
</dbReference>
<dbReference type="EMBL" id="UINC01001870">
    <property type="protein sequence ID" value="SUZ90139.1"/>
    <property type="molecule type" value="Genomic_DNA"/>
</dbReference>
<dbReference type="InterPro" id="IPR038299">
    <property type="entry name" value="DAO_C_sf"/>
</dbReference>
<dbReference type="InterPro" id="IPR031656">
    <property type="entry name" value="DAO_C"/>
</dbReference>
<comment type="similarity">
    <text evidence="2">Belongs to the FAD-dependent glycerol-3-phosphate dehydrogenase family.</text>
</comment>
<reference evidence="8" key="1">
    <citation type="submission" date="2018-05" db="EMBL/GenBank/DDBJ databases">
        <authorList>
            <person name="Lanie J.A."/>
            <person name="Ng W.-L."/>
            <person name="Kazmierczak K.M."/>
            <person name="Andrzejewski T.M."/>
            <person name="Davidsen T.M."/>
            <person name="Wayne K.J."/>
            <person name="Tettelin H."/>
            <person name="Glass J.I."/>
            <person name="Rusch D."/>
            <person name="Podicherti R."/>
            <person name="Tsui H.-C.T."/>
            <person name="Winkler M.E."/>
        </authorList>
    </citation>
    <scope>NUCLEOTIDE SEQUENCE</scope>
</reference>
<dbReference type="PANTHER" id="PTHR11985:SF15">
    <property type="entry name" value="GLYCEROL-3-PHOSPHATE DEHYDROGENASE, MITOCHONDRIAL"/>
    <property type="match status" value="1"/>
</dbReference>
<dbReference type="Pfam" id="PF16901">
    <property type="entry name" value="DAO_C"/>
    <property type="match status" value="1"/>
</dbReference>
<evidence type="ECO:0000259" key="7">
    <source>
        <dbReference type="Pfam" id="PF16901"/>
    </source>
</evidence>
<name>A0A381RGX1_9ZZZZ</name>
<organism evidence="8">
    <name type="scientific">marine metagenome</name>
    <dbReference type="NCBI Taxonomy" id="408172"/>
    <lineage>
        <taxon>unclassified sequences</taxon>
        <taxon>metagenomes</taxon>
        <taxon>ecological metagenomes</taxon>
    </lineage>
</organism>
<dbReference type="Gene3D" id="1.10.8.870">
    <property type="entry name" value="Alpha-glycerophosphate oxidase, cap domain"/>
    <property type="match status" value="1"/>
</dbReference>
<gene>
    <name evidence="8" type="ORF">METZ01_LOCUS42993</name>
</gene>
<evidence type="ECO:0008006" key="9">
    <source>
        <dbReference type="Google" id="ProtNLM"/>
    </source>
</evidence>
<dbReference type="Gene3D" id="3.50.50.60">
    <property type="entry name" value="FAD/NAD(P)-binding domain"/>
    <property type="match status" value="1"/>
</dbReference>
<evidence type="ECO:0000256" key="2">
    <source>
        <dbReference type="ARBA" id="ARBA00007330"/>
    </source>
</evidence>
<dbReference type="PRINTS" id="PR01001">
    <property type="entry name" value="FADG3PDH"/>
</dbReference>
<evidence type="ECO:0000259" key="6">
    <source>
        <dbReference type="Pfam" id="PF01266"/>
    </source>
</evidence>
<keyword evidence="4" id="KW-0274">FAD</keyword>
<dbReference type="InterPro" id="IPR036188">
    <property type="entry name" value="FAD/NAD-bd_sf"/>
</dbReference>
<keyword evidence="3" id="KW-0285">Flavoprotein</keyword>
<dbReference type="SUPFAM" id="SSF51905">
    <property type="entry name" value="FAD/NAD(P)-binding domain"/>
    <property type="match status" value="1"/>
</dbReference>
<evidence type="ECO:0000256" key="4">
    <source>
        <dbReference type="ARBA" id="ARBA00022827"/>
    </source>
</evidence>
<protein>
    <recommendedName>
        <fullName evidence="9">FAD dependent oxidoreductase domain-containing protein</fullName>
    </recommendedName>
</protein>
<keyword evidence="5" id="KW-0560">Oxidoreductase</keyword>
<proteinExistence type="inferred from homology"/>
<dbReference type="InterPro" id="IPR000447">
    <property type="entry name" value="G3P_DH_FAD-dep"/>
</dbReference>
<evidence type="ECO:0000313" key="8">
    <source>
        <dbReference type="EMBL" id="SUZ90139.1"/>
    </source>
</evidence>
<dbReference type="Gene3D" id="3.30.9.10">
    <property type="entry name" value="D-Amino Acid Oxidase, subunit A, domain 2"/>
    <property type="match status" value="1"/>
</dbReference>
<sequence>MTSTDPGAASRDRNLDRLVSHPLDVLVVGGGINGAVSALALAAAGLRVGLVERHDFGSGTSQESSNMVWGGFKYLEGYEVRLVAKLCRSRNHLAQAYPTRLVESRFLAALGAGTPHPPWFAALGANAYWALGQFATRRPRHRPAAAIRRLEPAVDTAQVGGGIEYSDYLLADNDARFVSEFALAAIDHGAAVANRVEMAGAERSAAGWRVGLRDVVSGAALEAEALVLVNAAGPEVPDLEEATGTRTTNRLVFSKGVHLVVPQITDSGRILAFFDDGQRLFYVLPMAHRSVIGTTDTRVTDPQVEVTEEDRSFLLHQANARLELGRSITGDDVIAERCGVRSLVVPPGGTSDERDWTELSRQHAVEVDRRRKVISVLGGKLSDCLNVGSEVIESARQCGLRPMAAARRWYGEPDLAERHRFEDAARVAGIERPRWPALWRRHGSRALKIIEGIADDPEAGRPLSDRIDYCEAEVAVMGECEQIGDLDDFLRRRTVLAQVERREDLLADPGVARVTEILFGRANSPDDLLSR</sequence>
<evidence type="ECO:0000256" key="5">
    <source>
        <dbReference type="ARBA" id="ARBA00023002"/>
    </source>
</evidence>
<feature type="domain" description="FAD dependent oxidoreductase" evidence="6">
    <location>
        <begin position="24"/>
        <end position="347"/>
    </location>
</feature>
<dbReference type="AlphaFoldDB" id="A0A381RGX1"/>
<evidence type="ECO:0000256" key="3">
    <source>
        <dbReference type="ARBA" id="ARBA00022630"/>
    </source>
</evidence>
<dbReference type="PANTHER" id="PTHR11985">
    <property type="entry name" value="GLYCEROL-3-PHOSPHATE DEHYDROGENASE"/>
    <property type="match status" value="1"/>
</dbReference>
<evidence type="ECO:0000256" key="1">
    <source>
        <dbReference type="ARBA" id="ARBA00001974"/>
    </source>
</evidence>
<dbReference type="GO" id="GO:0046168">
    <property type="term" value="P:glycerol-3-phosphate catabolic process"/>
    <property type="evidence" value="ECO:0007669"/>
    <property type="project" value="TreeGrafter"/>
</dbReference>
<dbReference type="InterPro" id="IPR006076">
    <property type="entry name" value="FAD-dep_OxRdtase"/>
</dbReference>
<dbReference type="Pfam" id="PF01266">
    <property type="entry name" value="DAO"/>
    <property type="match status" value="1"/>
</dbReference>
<comment type="cofactor">
    <cofactor evidence="1">
        <name>FAD</name>
        <dbReference type="ChEBI" id="CHEBI:57692"/>
    </cofactor>
</comment>
<accession>A0A381RGX1</accession>
<feature type="domain" description="Alpha-glycerophosphate oxidase C-terminal" evidence="7">
    <location>
        <begin position="419"/>
        <end position="515"/>
    </location>
</feature>